<sequence length="355" mass="37599">MTISGGFRLVEGREGCGTGHHGAVEVAELVLKYVRVLVWPVVTLVLVWSLRAQLRAALTRMTRVETPAGAIEFAAEAREVLDQAQGAADAAPPALPVPPLPGPPLPSAEWPAPYPREEPEPVPVGDASAGGAYAGDAALEETAEETEPVGDEEPATPVTPPDERPVPQPAGPWGGYQGQGYDQDFRLAPPLPSGQQPQQPYGQPQPYAQFPFYGQQQPQPYVQPQPYAQSQSYGYQSPPGSSRAPWQEKLREARGMSEVSPVGAVVTAWNALERLCLDVLEGGPVAPPRAGSTVEMGFALAAVGLSPGALDVYERLRVLRDRAVHGAGDVTAGAARDFVDSCRAVGREVAALRRG</sequence>
<evidence type="ECO:0008006" key="4">
    <source>
        <dbReference type="Google" id="ProtNLM"/>
    </source>
</evidence>
<feature type="compositionally biased region" description="Acidic residues" evidence="1">
    <location>
        <begin position="138"/>
        <end position="154"/>
    </location>
</feature>
<feature type="region of interest" description="Disordered" evidence="1">
    <location>
        <begin position="84"/>
        <end position="245"/>
    </location>
</feature>
<name>A0A1G7VSN4_9ACTN</name>
<dbReference type="EMBL" id="FNAX01000024">
    <property type="protein sequence ID" value="SDG62439.1"/>
    <property type="molecule type" value="Genomic_DNA"/>
</dbReference>
<evidence type="ECO:0000256" key="1">
    <source>
        <dbReference type="SAM" id="MobiDB-lite"/>
    </source>
</evidence>
<proteinExistence type="predicted"/>
<evidence type="ECO:0000313" key="3">
    <source>
        <dbReference type="Proteomes" id="UP000198614"/>
    </source>
</evidence>
<accession>A0A1G7VSN4</accession>
<feature type="compositionally biased region" description="Low complexity" evidence="1">
    <location>
        <begin position="193"/>
        <end position="242"/>
    </location>
</feature>
<evidence type="ECO:0000313" key="2">
    <source>
        <dbReference type="EMBL" id="SDG62439.1"/>
    </source>
</evidence>
<dbReference type="AlphaFoldDB" id="A0A1G7VSN4"/>
<reference evidence="2 3" key="1">
    <citation type="submission" date="2016-10" db="EMBL/GenBank/DDBJ databases">
        <authorList>
            <person name="de Groot N.N."/>
        </authorList>
    </citation>
    <scope>NUCLEOTIDE SEQUENCE [LARGE SCALE GENOMIC DNA]</scope>
    <source>
        <strain evidence="2 3">CGMCC 4.1859</strain>
    </source>
</reference>
<feature type="compositionally biased region" description="Pro residues" evidence="1">
    <location>
        <begin position="93"/>
        <end position="106"/>
    </location>
</feature>
<dbReference type="Proteomes" id="UP000198614">
    <property type="component" value="Unassembled WGS sequence"/>
</dbReference>
<protein>
    <recommendedName>
        <fullName evidence="4">DUF4145 domain-containing protein</fullName>
    </recommendedName>
</protein>
<feature type="compositionally biased region" description="Low complexity" evidence="1">
    <location>
        <begin position="123"/>
        <end position="137"/>
    </location>
</feature>
<gene>
    <name evidence="2" type="ORF">SAMN05216260_12417</name>
</gene>
<organism evidence="2 3">
    <name type="scientific">Streptomyces griseoaurantiacus</name>
    <dbReference type="NCBI Taxonomy" id="68213"/>
    <lineage>
        <taxon>Bacteria</taxon>
        <taxon>Bacillati</taxon>
        <taxon>Actinomycetota</taxon>
        <taxon>Actinomycetes</taxon>
        <taxon>Kitasatosporales</taxon>
        <taxon>Streptomycetaceae</taxon>
        <taxon>Streptomyces</taxon>
        <taxon>Streptomyces aurantiacus group</taxon>
    </lineage>
</organism>